<dbReference type="RefSeq" id="WP_005539732.1">
    <property type="nucleotide sequence ID" value="NZ_JH378830.1"/>
</dbReference>
<dbReference type="SFLD" id="SFLDS00003">
    <property type="entry name" value="Haloacid_Dehalogenase"/>
    <property type="match status" value="1"/>
</dbReference>
<dbReference type="PANTHER" id="PTHR43434:SF20">
    <property type="entry name" value="5'-NUCLEOTIDASE"/>
    <property type="match status" value="1"/>
</dbReference>
<dbReference type="Gene3D" id="3.40.50.1000">
    <property type="entry name" value="HAD superfamily/HAD-like"/>
    <property type="match status" value="1"/>
</dbReference>
<reference evidence="1 2" key="1">
    <citation type="submission" date="2011-08" db="EMBL/GenBank/DDBJ databases">
        <title>The Genome Sequence of Johnsonella ignava ATCC 51276.</title>
        <authorList>
            <consortium name="The Broad Institute Genome Sequencing Platform"/>
            <person name="Earl A."/>
            <person name="Ward D."/>
            <person name="Feldgarden M."/>
            <person name="Gevers D."/>
            <person name="Izard J."/>
            <person name="Blanton J.M."/>
            <person name="Baranova O.V."/>
            <person name="Dewhirst F.E."/>
            <person name="Young S.K."/>
            <person name="Zeng Q."/>
            <person name="Gargeya S."/>
            <person name="Fitzgerald M."/>
            <person name="Haas B."/>
            <person name="Abouelleil A."/>
            <person name="Alvarado L."/>
            <person name="Arachchi H.M."/>
            <person name="Berlin A."/>
            <person name="Brown A."/>
            <person name="Chapman S.B."/>
            <person name="Chen Z."/>
            <person name="Dunbar C."/>
            <person name="Freedman E."/>
            <person name="Gearin G."/>
            <person name="Gellesch M."/>
            <person name="Goldberg J."/>
            <person name="Griggs A."/>
            <person name="Gujja S."/>
            <person name="Heiman D."/>
            <person name="Howarth C."/>
            <person name="Larson L."/>
            <person name="Lui A."/>
            <person name="MacDonald P.J.P."/>
            <person name="Montmayeur A."/>
            <person name="Murphy C."/>
            <person name="Neiman D."/>
            <person name="Pearson M."/>
            <person name="Priest M."/>
            <person name="Roberts A."/>
            <person name="Saif S."/>
            <person name="Shea T."/>
            <person name="Shenoy N."/>
            <person name="Sisk P."/>
            <person name="Stolte C."/>
            <person name="Sykes S."/>
            <person name="Wortman J."/>
            <person name="Nusbaum C."/>
            <person name="Birren B."/>
        </authorList>
    </citation>
    <scope>NUCLEOTIDE SEQUENCE [LARGE SCALE GENOMIC DNA]</scope>
    <source>
        <strain evidence="1 2">ATCC 51276</strain>
    </source>
</reference>
<dbReference type="HOGENOM" id="CLU_045011_19_4_9"/>
<dbReference type="Pfam" id="PF13419">
    <property type="entry name" value="HAD_2"/>
    <property type="match status" value="1"/>
</dbReference>
<dbReference type="InterPro" id="IPR023214">
    <property type="entry name" value="HAD_sf"/>
</dbReference>
<organism evidence="1 2">
    <name type="scientific">Johnsonella ignava ATCC 51276</name>
    <dbReference type="NCBI Taxonomy" id="679200"/>
    <lineage>
        <taxon>Bacteria</taxon>
        <taxon>Bacillati</taxon>
        <taxon>Bacillota</taxon>
        <taxon>Clostridia</taxon>
        <taxon>Lachnospirales</taxon>
        <taxon>Lachnospiraceae</taxon>
        <taxon>Johnsonella</taxon>
    </lineage>
</organism>
<dbReference type="EMBL" id="ACZL01000011">
    <property type="protein sequence ID" value="EHI56322.1"/>
    <property type="molecule type" value="Genomic_DNA"/>
</dbReference>
<proteinExistence type="predicted"/>
<sequence length="229" mass="26011">MIKTEHILFDLDGTITKSYFGITRSVQKALEYFGIVEEDNSKLIKFVGPPLRESFIKYYNFNDDMYVKALKIFKEYYSVKGIFESELYDGIEHMLSKLSLKGSRLYIATSKPEDEAVRVLKHFNLYKYFDFVGGSDGDYNTSRSTKAAVISYVLDYIKGNFPEDTIKEKTVMVGDRMHDIEGAESNGLFSVGVLYGYGSLEELKAAGADRICNDIDSLSEFLLKNISDV</sequence>
<dbReference type="GO" id="GO:0004713">
    <property type="term" value="F:protein tyrosine kinase activity"/>
    <property type="evidence" value="ECO:0007669"/>
    <property type="project" value="TreeGrafter"/>
</dbReference>
<dbReference type="AlphaFoldDB" id="G5GGB2"/>
<dbReference type="InterPro" id="IPR023198">
    <property type="entry name" value="PGP-like_dom2"/>
</dbReference>
<comment type="caution">
    <text evidence="1">The sequence shown here is derived from an EMBL/GenBank/DDBJ whole genome shotgun (WGS) entry which is preliminary data.</text>
</comment>
<protein>
    <recommendedName>
        <fullName evidence="3">5'-nucleotidase</fullName>
    </recommendedName>
</protein>
<dbReference type="PANTHER" id="PTHR43434">
    <property type="entry name" value="PHOSPHOGLYCOLATE PHOSPHATASE"/>
    <property type="match status" value="1"/>
</dbReference>
<evidence type="ECO:0008006" key="3">
    <source>
        <dbReference type="Google" id="ProtNLM"/>
    </source>
</evidence>
<dbReference type="Gene3D" id="1.10.150.240">
    <property type="entry name" value="Putative phosphatase, domain 2"/>
    <property type="match status" value="1"/>
</dbReference>
<gene>
    <name evidence="1" type="ORF">HMPREF9333_00602</name>
</gene>
<dbReference type="GO" id="GO:0005829">
    <property type="term" value="C:cytosol"/>
    <property type="evidence" value="ECO:0007669"/>
    <property type="project" value="TreeGrafter"/>
</dbReference>
<evidence type="ECO:0000313" key="2">
    <source>
        <dbReference type="Proteomes" id="UP000003011"/>
    </source>
</evidence>
<keyword evidence="2" id="KW-1185">Reference proteome</keyword>
<dbReference type="InterPro" id="IPR050155">
    <property type="entry name" value="HAD-like_hydrolase_sf"/>
</dbReference>
<dbReference type="PATRIC" id="fig|679200.3.peg.636"/>
<accession>G5GGB2</accession>
<evidence type="ECO:0000313" key="1">
    <source>
        <dbReference type="EMBL" id="EHI56322.1"/>
    </source>
</evidence>
<name>G5GGB2_9FIRM</name>
<dbReference type="InterPro" id="IPR036412">
    <property type="entry name" value="HAD-like_sf"/>
</dbReference>
<dbReference type="SFLD" id="SFLDG01129">
    <property type="entry name" value="C1.5:_HAD__Beta-PGM__Phosphata"/>
    <property type="match status" value="1"/>
</dbReference>
<dbReference type="eggNOG" id="COG0546">
    <property type="taxonomic scope" value="Bacteria"/>
</dbReference>
<dbReference type="SUPFAM" id="SSF56784">
    <property type="entry name" value="HAD-like"/>
    <property type="match status" value="1"/>
</dbReference>
<dbReference type="Proteomes" id="UP000003011">
    <property type="component" value="Unassembled WGS sequence"/>
</dbReference>
<dbReference type="InterPro" id="IPR041492">
    <property type="entry name" value="HAD_2"/>
</dbReference>
<dbReference type="STRING" id="679200.HMPREF9333_00602"/>